<feature type="region of interest" description="Disordered" evidence="1">
    <location>
        <begin position="21"/>
        <end position="40"/>
    </location>
</feature>
<sequence length="161" mass="17973">MVTKSGLINSSPEKKLYPLASYGETNEGTPPPNDILPVNGTKHASLRALPPPFHQDKFSHPVKAAHLSQQPPLNSIFHVICSLSTFFWRLCRRDIFSRAVRFSIVGQFALGKKWFSQNTGCVSAYLAGFSEDRFKDFRHSLGSKKNPKKAREGNLAKNVCL</sequence>
<accession>A0AAV4TEW2</accession>
<gene>
    <name evidence="2" type="ORF">CDAR_611231</name>
</gene>
<reference evidence="2 3" key="1">
    <citation type="submission" date="2021-06" db="EMBL/GenBank/DDBJ databases">
        <title>Caerostris darwini draft genome.</title>
        <authorList>
            <person name="Kono N."/>
            <person name="Arakawa K."/>
        </authorList>
    </citation>
    <scope>NUCLEOTIDE SEQUENCE [LARGE SCALE GENOMIC DNA]</scope>
</reference>
<evidence type="ECO:0000256" key="1">
    <source>
        <dbReference type="SAM" id="MobiDB-lite"/>
    </source>
</evidence>
<evidence type="ECO:0000313" key="3">
    <source>
        <dbReference type="Proteomes" id="UP001054837"/>
    </source>
</evidence>
<dbReference type="EMBL" id="BPLQ01009431">
    <property type="protein sequence ID" value="GIY43931.1"/>
    <property type="molecule type" value="Genomic_DNA"/>
</dbReference>
<dbReference type="Proteomes" id="UP001054837">
    <property type="component" value="Unassembled WGS sequence"/>
</dbReference>
<comment type="caution">
    <text evidence="2">The sequence shown here is derived from an EMBL/GenBank/DDBJ whole genome shotgun (WGS) entry which is preliminary data.</text>
</comment>
<proteinExistence type="predicted"/>
<keyword evidence="3" id="KW-1185">Reference proteome</keyword>
<organism evidence="2 3">
    <name type="scientific">Caerostris darwini</name>
    <dbReference type="NCBI Taxonomy" id="1538125"/>
    <lineage>
        <taxon>Eukaryota</taxon>
        <taxon>Metazoa</taxon>
        <taxon>Ecdysozoa</taxon>
        <taxon>Arthropoda</taxon>
        <taxon>Chelicerata</taxon>
        <taxon>Arachnida</taxon>
        <taxon>Araneae</taxon>
        <taxon>Araneomorphae</taxon>
        <taxon>Entelegynae</taxon>
        <taxon>Araneoidea</taxon>
        <taxon>Araneidae</taxon>
        <taxon>Caerostris</taxon>
    </lineage>
</organism>
<evidence type="ECO:0000313" key="2">
    <source>
        <dbReference type="EMBL" id="GIY43931.1"/>
    </source>
</evidence>
<protein>
    <submittedName>
        <fullName evidence="2">Uncharacterized protein</fullName>
    </submittedName>
</protein>
<dbReference type="AlphaFoldDB" id="A0AAV4TEW2"/>
<name>A0AAV4TEW2_9ARAC</name>